<evidence type="ECO:0000259" key="1">
    <source>
        <dbReference type="Pfam" id="PF13472"/>
    </source>
</evidence>
<dbReference type="Pfam" id="PF13472">
    <property type="entry name" value="Lipase_GDSL_2"/>
    <property type="match status" value="1"/>
</dbReference>
<dbReference type="RefSeq" id="WP_166678032.1">
    <property type="nucleotide sequence ID" value="NZ_SODF01000001.1"/>
</dbReference>
<comment type="caution">
    <text evidence="2">The sequence shown here is derived from an EMBL/GenBank/DDBJ whole genome shotgun (WGS) entry which is preliminary data.</text>
</comment>
<name>A0A4R7ZVN5_9ACTN</name>
<gene>
    <name evidence="2" type="ORF">EV650_1001</name>
</gene>
<dbReference type="AlphaFoldDB" id="A0A4R7ZVN5"/>
<evidence type="ECO:0000313" key="2">
    <source>
        <dbReference type="EMBL" id="TDW22167.1"/>
    </source>
</evidence>
<dbReference type="InterPro" id="IPR013830">
    <property type="entry name" value="SGNH_hydro"/>
</dbReference>
<dbReference type="PANTHER" id="PTHR30383:SF5">
    <property type="entry name" value="SGNH HYDROLASE-TYPE ESTERASE DOMAIN-CONTAINING PROTEIN"/>
    <property type="match status" value="1"/>
</dbReference>
<proteinExistence type="predicted"/>
<keyword evidence="3" id="KW-1185">Reference proteome</keyword>
<accession>A0A4R7ZVN5</accession>
<reference evidence="2 3" key="1">
    <citation type="submission" date="2019-03" db="EMBL/GenBank/DDBJ databases">
        <title>Genomic Encyclopedia of Type Strains, Phase III (KMG-III): the genomes of soil and plant-associated and newly described type strains.</title>
        <authorList>
            <person name="Whitman W."/>
        </authorList>
    </citation>
    <scope>NUCLEOTIDE SEQUENCE [LARGE SCALE GENOMIC DNA]</scope>
    <source>
        <strain evidence="2 3">VKM Ac-2570</strain>
    </source>
</reference>
<sequence length="267" mass="27996">MIPTLRRLATGLILIVLITALGGGETVREVDPPQPGEVSVVALGDSVTSGSNCNCSAFPQMYGDLLHARTGVPVTVDNLGVGGLDSTGLLQQLDQSNSPAEQATTSANVVLLTIGANDFGDHHDDVTSGQCTGDCVADEFEQLDVNLARILNRIHVLRDNLPTTILMTGYWNVFEDGDVAKRQYPASGRIASDQLTVRTNTAIAAAARADDATYVDIYTAFEDNAADITTLLAPDGDHPNAAGHALIARILLAATPNHLTASPRQGG</sequence>
<dbReference type="InterPro" id="IPR051532">
    <property type="entry name" value="Ester_Hydrolysis_Enzymes"/>
</dbReference>
<dbReference type="Proteomes" id="UP000295447">
    <property type="component" value="Unassembled WGS sequence"/>
</dbReference>
<protein>
    <submittedName>
        <fullName evidence="2">Lysophospholipase L1-like esterase</fullName>
    </submittedName>
</protein>
<organism evidence="2 3">
    <name type="scientific">Kribbella kalugense</name>
    <dbReference type="NCBI Taxonomy" id="2512221"/>
    <lineage>
        <taxon>Bacteria</taxon>
        <taxon>Bacillati</taxon>
        <taxon>Actinomycetota</taxon>
        <taxon>Actinomycetes</taxon>
        <taxon>Propionibacteriales</taxon>
        <taxon>Kribbellaceae</taxon>
        <taxon>Kribbella</taxon>
    </lineage>
</organism>
<dbReference type="GO" id="GO:0004622">
    <property type="term" value="F:phosphatidylcholine lysophospholipase activity"/>
    <property type="evidence" value="ECO:0007669"/>
    <property type="project" value="TreeGrafter"/>
</dbReference>
<dbReference type="EMBL" id="SODF01000001">
    <property type="protein sequence ID" value="TDW22167.1"/>
    <property type="molecule type" value="Genomic_DNA"/>
</dbReference>
<evidence type="ECO:0000313" key="3">
    <source>
        <dbReference type="Proteomes" id="UP000295447"/>
    </source>
</evidence>
<dbReference type="PANTHER" id="PTHR30383">
    <property type="entry name" value="THIOESTERASE 1/PROTEASE 1/LYSOPHOSPHOLIPASE L1"/>
    <property type="match status" value="1"/>
</dbReference>
<dbReference type="Gene3D" id="3.40.50.1110">
    <property type="entry name" value="SGNH hydrolase"/>
    <property type="match status" value="1"/>
</dbReference>
<feature type="domain" description="SGNH hydrolase-type esterase" evidence="1">
    <location>
        <begin position="42"/>
        <end position="246"/>
    </location>
</feature>
<dbReference type="CDD" id="cd00229">
    <property type="entry name" value="SGNH_hydrolase"/>
    <property type="match status" value="1"/>
</dbReference>
<dbReference type="InterPro" id="IPR036514">
    <property type="entry name" value="SGNH_hydro_sf"/>
</dbReference>
<dbReference type="SUPFAM" id="SSF52266">
    <property type="entry name" value="SGNH hydrolase"/>
    <property type="match status" value="1"/>
</dbReference>